<dbReference type="EMBL" id="NPDZ01000012">
    <property type="protein sequence ID" value="PJZ72149.1"/>
    <property type="molecule type" value="Genomic_DNA"/>
</dbReference>
<reference evidence="4 5" key="1">
    <citation type="submission" date="2017-07" db="EMBL/GenBank/DDBJ databases">
        <title>Leptospira spp. isolated from tropical soils.</title>
        <authorList>
            <person name="Thibeaux R."/>
            <person name="Iraola G."/>
            <person name="Ferres I."/>
            <person name="Bierque E."/>
            <person name="Girault D."/>
            <person name="Soupe-Gilbert M.-E."/>
            <person name="Picardeau M."/>
            <person name="Goarant C."/>
        </authorList>
    </citation>
    <scope>NUCLEOTIDE SEQUENCE [LARGE SCALE GENOMIC DNA]</scope>
    <source>
        <strain evidence="3 5">FH1-B-B1</strain>
        <strain evidence="2 4">FH1-B-C1</strain>
    </source>
</reference>
<dbReference type="AlphaFoldDB" id="A0A2M9ZJC1"/>
<dbReference type="Proteomes" id="UP000231962">
    <property type="component" value="Unassembled WGS sequence"/>
</dbReference>
<evidence type="ECO:0000313" key="3">
    <source>
        <dbReference type="EMBL" id="PJZ72149.1"/>
    </source>
</evidence>
<dbReference type="SUPFAM" id="SSF52266">
    <property type="entry name" value="SGNH hydrolase"/>
    <property type="match status" value="1"/>
</dbReference>
<evidence type="ECO:0000313" key="4">
    <source>
        <dbReference type="Proteomes" id="UP000231962"/>
    </source>
</evidence>
<dbReference type="InterPro" id="IPR036514">
    <property type="entry name" value="SGNH_hydro_sf"/>
</dbReference>
<protein>
    <submittedName>
        <fullName evidence="3">GDSL family lipase</fullName>
    </submittedName>
</protein>
<organism evidence="3 5">
    <name type="scientific">Leptospira perolatii</name>
    <dbReference type="NCBI Taxonomy" id="2023191"/>
    <lineage>
        <taxon>Bacteria</taxon>
        <taxon>Pseudomonadati</taxon>
        <taxon>Spirochaetota</taxon>
        <taxon>Spirochaetia</taxon>
        <taxon>Leptospirales</taxon>
        <taxon>Leptospiraceae</taxon>
        <taxon>Leptospira</taxon>
    </lineage>
</organism>
<dbReference type="OrthoDB" id="164654at2"/>
<dbReference type="Proteomes" id="UP000231990">
    <property type="component" value="Unassembled WGS sequence"/>
</dbReference>
<name>A0A2M9ZJC1_9LEPT</name>
<keyword evidence="4" id="KW-1185">Reference proteome</keyword>
<evidence type="ECO:0000313" key="5">
    <source>
        <dbReference type="Proteomes" id="UP000231990"/>
    </source>
</evidence>
<evidence type="ECO:0000313" key="2">
    <source>
        <dbReference type="EMBL" id="PJZ68818.1"/>
    </source>
</evidence>
<evidence type="ECO:0000259" key="1">
    <source>
        <dbReference type="Pfam" id="PF13472"/>
    </source>
</evidence>
<sequence>MKTVLLYADSLSWGIIPTTRNRLTFAERWPGVLENALNSKNLSKKVRIIEDCLNGRRTAWDDPFKPGRNGSKGISEKIEIFSPLDLVIVMLGTNDFQSMHELNAWHSSQGLASVIGQIRSSPIEPGMKIPPILVVVPPALGEPKGPIAPKFLGGNKKCVGLAEAFRKVSNELDCEYFDSGTVVGSSKMDGVHLDQEDHKTLGLALVEIVSKLLDR</sequence>
<dbReference type="EMBL" id="NPDY01000015">
    <property type="protein sequence ID" value="PJZ68818.1"/>
    <property type="molecule type" value="Genomic_DNA"/>
</dbReference>
<proteinExistence type="predicted"/>
<dbReference type="InterPro" id="IPR013830">
    <property type="entry name" value="SGNH_hydro"/>
</dbReference>
<comment type="caution">
    <text evidence="3">The sequence shown here is derived from an EMBL/GenBank/DDBJ whole genome shotgun (WGS) entry which is preliminary data.</text>
</comment>
<gene>
    <name evidence="2" type="ORF">CH360_13940</name>
    <name evidence="3" type="ORF">CH373_15480</name>
</gene>
<accession>A0A2M9ZJC1</accession>
<dbReference type="Pfam" id="PF13472">
    <property type="entry name" value="Lipase_GDSL_2"/>
    <property type="match status" value="1"/>
</dbReference>
<dbReference type="GO" id="GO:0016788">
    <property type="term" value="F:hydrolase activity, acting on ester bonds"/>
    <property type="evidence" value="ECO:0007669"/>
    <property type="project" value="UniProtKB-ARBA"/>
</dbReference>
<dbReference type="Gene3D" id="3.40.50.1110">
    <property type="entry name" value="SGNH hydrolase"/>
    <property type="match status" value="1"/>
</dbReference>
<dbReference type="CDD" id="cd01839">
    <property type="entry name" value="SGNH_arylesterase_like"/>
    <property type="match status" value="1"/>
</dbReference>
<dbReference type="RefSeq" id="WP_100714671.1">
    <property type="nucleotide sequence ID" value="NZ_NPDY01000015.1"/>
</dbReference>
<feature type="domain" description="SGNH hydrolase-type esterase" evidence="1">
    <location>
        <begin position="9"/>
        <end position="192"/>
    </location>
</feature>